<dbReference type="PANTHER" id="PTHR42830">
    <property type="entry name" value="OSMOTICALLY INDUCIBLE FAMILY PROTEIN"/>
    <property type="match status" value="1"/>
</dbReference>
<gene>
    <name evidence="1" type="ORF">G8770_22675</name>
</gene>
<accession>A0A9E5MQC8</accession>
<dbReference type="InterPro" id="IPR003718">
    <property type="entry name" value="OsmC/Ohr_fam"/>
</dbReference>
<reference evidence="1" key="1">
    <citation type="submission" date="2020-03" db="EMBL/GenBank/DDBJ databases">
        <authorList>
            <person name="Guo F."/>
        </authorList>
    </citation>
    <scope>NUCLEOTIDE SEQUENCE</scope>
    <source>
        <strain evidence="1">JCM 30134</strain>
    </source>
</reference>
<dbReference type="RefSeq" id="WP_167192304.1">
    <property type="nucleotide sequence ID" value="NZ_JAAONZ010000029.1"/>
</dbReference>
<protein>
    <submittedName>
        <fullName evidence="1">OsmC family protein</fullName>
    </submittedName>
</protein>
<evidence type="ECO:0000313" key="1">
    <source>
        <dbReference type="EMBL" id="NHO68367.1"/>
    </source>
</evidence>
<comment type="caution">
    <text evidence="1">The sequence shown here is derived from an EMBL/GenBank/DDBJ whole genome shotgun (WGS) entry which is preliminary data.</text>
</comment>
<dbReference type="InterPro" id="IPR052707">
    <property type="entry name" value="OsmC_Ohr_Peroxiredoxin"/>
</dbReference>
<dbReference type="AlphaFoldDB" id="A0A9E5MQC8"/>
<dbReference type="Gene3D" id="3.30.300.20">
    <property type="match status" value="1"/>
</dbReference>
<proteinExistence type="predicted"/>
<dbReference type="SUPFAM" id="SSF82784">
    <property type="entry name" value="OsmC-like"/>
    <property type="match status" value="1"/>
</dbReference>
<dbReference type="Proteomes" id="UP000787472">
    <property type="component" value="Unassembled WGS sequence"/>
</dbReference>
<sequence>MQQLPHQYKVKVEGQPEGSLATSAKALPVIQVAPPEEFGGPGDQWSPEELLMASLADCLVLSFKSIARASRLEWSAIECESDGKLEKVGSKVQFTDVLSTVRLTIPASASQEKAEKLLHKAEETCFISNSLACETRLACEIVVAGD</sequence>
<dbReference type="InterPro" id="IPR036102">
    <property type="entry name" value="OsmC/Ohrsf"/>
</dbReference>
<organism evidence="1 2">
    <name type="scientific">Pseudomaricurvus hydrocarbonicus</name>
    <dbReference type="NCBI Taxonomy" id="1470433"/>
    <lineage>
        <taxon>Bacteria</taxon>
        <taxon>Pseudomonadati</taxon>
        <taxon>Pseudomonadota</taxon>
        <taxon>Gammaproteobacteria</taxon>
        <taxon>Cellvibrionales</taxon>
        <taxon>Cellvibrionaceae</taxon>
        <taxon>Pseudomaricurvus</taxon>
    </lineage>
</organism>
<keyword evidence="2" id="KW-1185">Reference proteome</keyword>
<dbReference type="InterPro" id="IPR015946">
    <property type="entry name" value="KH_dom-like_a/b"/>
</dbReference>
<dbReference type="EMBL" id="JAAONZ010000029">
    <property type="protein sequence ID" value="NHO68367.1"/>
    <property type="molecule type" value="Genomic_DNA"/>
</dbReference>
<name>A0A9E5MQC8_9GAMM</name>
<dbReference type="Pfam" id="PF02566">
    <property type="entry name" value="OsmC"/>
    <property type="match status" value="1"/>
</dbReference>
<dbReference type="PANTHER" id="PTHR42830:SF2">
    <property type="entry name" value="OSMC_OHR FAMILY PROTEIN"/>
    <property type="match status" value="1"/>
</dbReference>
<evidence type="ECO:0000313" key="2">
    <source>
        <dbReference type="Proteomes" id="UP000787472"/>
    </source>
</evidence>